<gene>
    <name evidence="1" type="ORF">G9U55_19735</name>
</gene>
<keyword evidence="2" id="KW-1185">Reference proteome</keyword>
<evidence type="ECO:0000313" key="1">
    <source>
        <dbReference type="EMBL" id="QRF04185.1"/>
    </source>
</evidence>
<evidence type="ECO:0000313" key="2">
    <source>
        <dbReference type="Proteomes" id="UP000596311"/>
    </source>
</evidence>
<proteinExistence type="predicted"/>
<dbReference type="PANTHER" id="PTHR39550:SF1">
    <property type="entry name" value="SLL0658 PROTEIN"/>
    <property type="match status" value="1"/>
</dbReference>
<dbReference type="Proteomes" id="UP000596311">
    <property type="component" value="Chromosome"/>
</dbReference>
<sequence>MTSGSSEPEQVAPVLVWDTSPLLHSLRAGRLEILGDIARHGWIGERRNVTTKAVVSEIVYYEPGFAGDEWLEVVHVDDLGELHALVTWMERVSGANSNHGEATVLAWAEVHGATAVVDDADARRIGRLHGLDVCGSLRVVADAVRHGHTTAYAATALVDAMLETGARYPCARGDFTGWAKANGLL</sequence>
<protein>
    <recommendedName>
        <fullName evidence="3">PIN domain-containing protein</fullName>
    </recommendedName>
</protein>
<dbReference type="EMBL" id="CP049945">
    <property type="protein sequence ID" value="QRF04185.1"/>
    <property type="molecule type" value="Genomic_DNA"/>
</dbReference>
<name>A0ABX7EK10_9ACTN</name>
<dbReference type="RefSeq" id="WP_129848345.1">
    <property type="nucleotide sequence ID" value="NZ_CP049945.1"/>
</dbReference>
<evidence type="ECO:0008006" key="3">
    <source>
        <dbReference type="Google" id="ProtNLM"/>
    </source>
</evidence>
<accession>A0ABX7EK10</accession>
<dbReference type="PANTHER" id="PTHR39550">
    <property type="entry name" value="SLL0658 PROTEIN"/>
    <property type="match status" value="1"/>
</dbReference>
<reference evidence="1 2" key="1">
    <citation type="submission" date="2020-03" db="EMBL/GenBank/DDBJ databases">
        <title>Genome mining and metabolic profiling illuminate the polycyclic tetramate macrolactams from Streptomyces koyangensis SCSIO 5802.</title>
        <authorList>
            <person name="Ding W."/>
        </authorList>
    </citation>
    <scope>NUCLEOTIDE SEQUENCE [LARGE SCALE GENOMIC DNA]</scope>
    <source>
        <strain evidence="1 2">SCSIO 5802</strain>
    </source>
</reference>
<organism evidence="1 2">
    <name type="scientific">Streptomyces koyangensis</name>
    <dbReference type="NCBI Taxonomy" id="188770"/>
    <lineage>
        <taxon>Bacteria</taxon>
        <taxon>Bacillati</taxon>
        <taxon>Actinomycetota</taxon>
        <taxon>Actinomycetes</taxon>
        <taxon>Kitasatosporales</taxon>
        <taxon>Streptomycetaceae</taxon>
        <taxon>Streptomyces</taxon>
        <taxon>Streptomyces aurantiacus group</taxon>
    </lineage>
</organism>
<dbReference type="Pfam" id="PF11848">
    <property type="entry name" value="DUF3368"/>
    <property type="match status" value="1"/>
</dbReference>
<dbReference type="InterPro" id="IPR021799">
    <property type="entry name" value="PIN-like_prokaryotic"/>
</dbReference>